<reference evidence="5" key="1">
    <citation type="submission" date="2016-07" db="EMBL/GenBank/DDBJ databases">
        <title>Nontailed viruses are major unrecognized killers of bacteria in the ocean.</title>
        <authorList>
            <person name="Kauffman K."/>
            <person name="Hussain F."/>
            <person name="Yang J."/>
            <person name="Arevalo P."/>
            <person name="Brown J."/>
            <person name="Cutler M."/>
            <person name="Kelly L."/>
            <person name="Polz M.F."/>
        </authorList>
    </citation>
    <scope>NUCLEOTIDE SEQUENCE [LARGE SCALE GENOMIC DNA]</scope>
    <source>
        <strain evidence="5">10N.261.55.E11</strain>
    </source>
</reference>
<evidence type="ECO:0000259" key="3">
    <source>
        <dbReference type="Pfam" id="PF00135"/>
    </source>
</evidence>
<dbReference type="InterPro" id="IPR029058">
    <property type="entry name" value="AB_hydrolase_fold"/>
</dbReference>
<feature type="domain" description="Carboxylesterase type B" evidence="3">
    <location>
        <begin position="75"/>
        <end position="601"/>
    </location>
</feature>
<protein>
    <recommendedName>
        <fullName evidence="3">Carboxylesterase type B domain-containing protein</fullName>
    </recommendedName>
</protein>
<feature type="signal peptide" evidence="2">
    <location>
        <begin position="1"/>
        <end position="26"/>
    </location>
</feature>
<organism evidence="4 5">
    <name type="scientific">Vibrio splendidus</name>
    <dbReference type="NCBI Taxonomy" id="29497"/>
    <lineage>
        <taxon>Bacteria</taxon>
        <taxon>Pseudomonadati</taxon>
        <taxon>Pseudomonadota</taxon>
        <taxon>Gammaproteobacteria</taxon>
        <taxon>Vibrionales</taxon>
        <taxon>Vibrionaceae</taxon>
        <taxon>Vibrio</taxon>
    </lineage>
</organism>
<dbReference type="SUPFAM" id="SSF53474">
    <property type="entry name" value="alpha/beta-Hydrolases"/>
    <property type="match status" value="1"/>
</dbReference>
<dbReference type="InterPro" id="IPR002018">
    <property type="entry name" value="CarbesteraseB"/>
</dbReference>
<sequence length="668" mass="73667">MTMKTNRSLITIGASLLLAACGSDHSDNQPTPSKPEPLQPNPTQSINFELDFANITALRESVVVDRIDGKQILTDIDVFKGISFANADRFEHSQLHSLEGRIDATEFGSACPQLKKTEQPQSEACLNLNLWRPANTQAGDDLPVYVYIHGGDFEYGSGSEALVHGDTVVAQSVDDNRPFIIVTLNYRLGVLGSHWVEGKNADGNYGIGDQKRALEWVQEYVSDFGGDASNVTVMGQGAGAMSIGLLQQKMLDDNLPSAYFQRAIMQSNPYGFEYRNYSSAKKQDEELELSSASVEELLDAQSEILSLPNRIVGWVVKSVTPDLLGKAEGTPMSEQMPFSPYMVCTGMGLLSCSDNAEQPFIADFAVPTVLGSNAKDSSTMTMLPRLTFLIPKVIEILQASQPEDLESMSQAQLLTTVEEWVNDESNIEVINALVRVDDVQLAIDLPDIPLPNTAYEAVSKLFFGYTKNRNITSQLLNFSDFAPRNESDLSLAMKNMSQFSTMMNDMLFSGPNRMKAKQSDQAVTLYHFSYKPSFNVRSYNTKGQEGLLDIEDALKTVSCISGACNGSELPFVFNKAVRLDGTAVSPSKKDKALMKNLSRFWFSDELFDGYEYEASSDNVLVIDEQGEIGAELYWDSYTQAGEDPLLSQGRLNGLEETDILVSYFVTDE</sequence>
<evidence type="ECO:0000256" key="1">
    <source>
        <dbReference type="SAM" id="MobiDB-lite"/>
    </source>
</evidence>
<dbReference type="Pfam" id="PF00135">
    <property type="entry name" value="COesterase"/>
    <property type="match status" value="1"/>
</dbReference>
<dbReference type="InterPro" id="IPR050309">
    <property type="entry name" value="Type-B_Carboxylest/Lipase"/>
</dbReference>
<dbReference type="PANTHER" id="PTHR11559">
    <property type="entry name" value="CARBOXYLESTERASE"/>
    <property type="match status" value="1"/>
</dbReference>
<feature type="chain" id="PRO_5014924914" description="Carboxylesterase type B domain-containing protein" evidence="2">
    <location>
        <begin position="27"/>
        <end position="668"/>
    </location>
</feature>
<evidence type="ECO:0000313" key="4">
    <source>
        <dbReference type="EMBL" id="PMJ68678.1"/>
    </source>
</evidence>
<gene>
    <name evidence="4" type="ORF">BCU17_01565</name>
</gene>
<evidence type="ECO:0000313" key="5">
    <source>
        <dbReference type="Proteomes" id="UP000235330"/>
    </source>
</evidence>
<evidence type="ECO:0000256" key="2">
    <source>
        <dbReference type="SAM" id="SignalP"/>
    </source>
</evidence>
<name>A0A2N7FHA8_VIBSP</name>
<dbReference type="Gene3D" id="3.40.50.1820">
    <property type="entry name" value="alpha/beta hydrolase"/>
    <property type="match status" value="1"/>
</dbReference>
<proteinExistence type="predicted"/>
<dbReference type="AlphaFoldDB" id="A0A2N7FHA8"/>
<feature type="region of interest" description="Disordered" evidence="1">
    <location>
        <begin position="23"/>
        <end position="43"/>
    </location>
</feature>
<accession>A0A2N7FHA8</accession>
<dbReference type="PROSITE" id="PS51257">
    <property type="entry name" value="PROKAR_LIPOPROTEIN"/>
    <property type="match status" value="1"/>
</dbReference>
<comment type="caution">
    <text evidence="4">The sequence shown here is derived from an EMBL/GenBank/DDBJ whole genome shotgun (WGS) entry which is preliminary data.</text>
</comment>
<dbReference type="Proteomes" id="UP000235330">
    <property type="component" value="Unassembled WGS sequence"/>
</dbReference>
<keyword evidence="2" id="KW-0732">Signal</keyword>
<dbReference type="EMBL" id="MCWU01000013">
    <property type="protein sequence ID" value="PMJ68678.1"/>
    <property type="molecule type" value="Genomic_DNA"/>
</dbReference>